<dbReference type="InterPro" id="IPR012899">
    <property type="entry name" value="LTXXQ"/>
</dbReference>
<evidence type="ECO:0000313" key="4">
    <source>
        <dbReference type="EMBL" id="AEG60391.1"/>
    </source>
</evidence>
<dbReference type="GO" id="GO:0042597">
    <property type="term" value="C:periplasmic space"/>
    <property type="evidence" value="ECO:0007669"/>
    <property type="project" value="InterPro"/>
</dbReference>
<gene>
    <name evidence="4" type="ordered locus">Desru_2140</name>
</gene>
<dbReference type="EMBL" id="CP002780">
    <property type="protein sequence ID" value="AEG60391.1"/>
    <property type="molecule type" value="Genomic_DNA"/>
</dbReference>
<proteinExistence type="predicted"/>
<evidence type="ECO:0000256" key="3">
    <source>
        <dbReference type="SAM" id="SignalP"/>
    </source>
</evidence>
<evidence type="ECO:0000256" key="1">
    <source>
        <dbReference type="SAM" id="Coils"/>
    </source>
</evidence>
<reference evidence="4 5" key="2">
    <citation type="journal article" date="2012" name="Stand. Genomic Sci.">
        <title>Complete genome sequence of the sulfate-reducing firmicute Desulfotomaculum ruminis type strain (DL(T)).</title>
        <authorList>
            <person name="Spring S."/>
            <person name="Visser M."/>
            <person name="Lu M."/>
            <person name="Copeland A."/>
            <person name="Lapidus A."/>
            <person name="Lucas S."/>
            <person name="Cheng J.F."/>
            <person name="Han C."/>
            <person name="Tapia R."/>
            <person name="Goodwin L.A."/>
            <person name="Pitluck S."/>
            <person name="Ivanova N."/>
            <person name="Land M."/>
            <person name="Hauser L."/>
            <person name="Larimer F."/>
            <person name="Rohde M."/>
            <person name="Goker M."/>
            <person name="Detter J.C."/>
            <person name="Kyrpides N.C."/>
            <person name="Woyke T."/>
            <person name="Schaap P.J."/>
            <person name="Plugge C.M."/>
            <person name="Muyzer G."/>
            <person name="Kuever J."/>
            <person name="Pereira I.A."/>
            <person name="Parshina S.N."/>
            <person name="Bernier-Latmani R."/>
            <person name="Stams A.J."/>
            <person name="Klenk H.P."/>
        </authorList>
    </citation>
    <scope>NUCLEOTIDE SEQUENCE [LARGE SCALE GENOMIC DNA]</scope>
    <source>
        <strain evidence="5">ATCC 23193 / DSM 2154 / NCIB 8452 / DL</strain>
    </source>
</reference>
<dbReference type="KEGG" id="dru:Desru_2140"/>
<dbReference type="STRING" id="696281.Desru_2140"/>
<dbReference type="RefSeq" id="WP_013842151.1">
    <property type="nucleotide sequence ID" value="NC_015589.1"/>
</dbReference>
<feature type="chain" id="PRO_5003333282" evidence="3">
    <location>
        <begin position="25"/>
        <end position="145"/>
    </location>
</feature>
<organism evidence="4 5">
    <name type="scientific">Desulforamulus ruminis (strain ATCC 23193 / DSM 2154 / NCIMB 8452 / DL)</name>
    <name type="common">Desulfotomaculum ruminis</name>
    <dbReference type="NCBI Taxonomy" id="696281"/>
    <lineage>
        <taxon>Bacteria</taxon>
        <taxon>Bacillati</taxon>
        <taxon>Bacillota</taxon>
        <taxon>Clostridia</taxon>
        <taxon>Eubacteriales</taxon>
        <taxon>Peptococcaceae</taxon>
        <taxon>Desulforamulus</taxon>
    </lineage>
</organism>
<accession>F6DKL6</accession>
<dbReference type="AlphaFoldDB" id="F6DKL6"/>
<dbReference type="CDD" id="cd09916">
    <property type="entry name" value="CpxP_like"/>
    <property type="match status" value="1"/>
</dbReference>
<dbReference type="Gene3D" id="1.20.120.1490">
    <property type="match status" value="1"/>
</dbReference>
<dbReference type="Proteomes" id="UP000009234">
    <property type="component" value="Chromosome"/>
</dbReference>
<sequence length="145" mass="16771">MQKKVIYLSVVLLLIFSIAQIASAASQTQPRHPGDHLKSLNLTDEQYSKLREMQKKNYQETRELKINLQDKFFELKQLKLQKNPDEAKVEAKLKEVKELKNKLSEIRQKNKAEFESILTEEQKKMLPEKSGPNGFGPGCHKGFCQ</sequence>
<feature type="region of interest" description="Disordered" evidence="2">
    <location>
        <begin position="122"/>
        <end position="145"/>
    </location>
</feature>
<dbReference type="Pfam" id="PF13801">
    <property type="entry name" value="Metal_resist"/>
    <property type="match status" value="1"/>
</dbReference>
<dbReference type="eggNOG" id="COG3678">
    <property type="taxonomic scope" value="Bacteria"/>
</dbReference>
<keyword evidence="3" id="KW-0732">Signal</keyword>
<dbReference type="HOGENOM" id="CLU_135686_0_0_9"/>
<evidence type="ECO:0000313" key="5">
    <source>
        <dbReference type="Proteomes" id="UP000009234"/>
    </source>
</evidence>
<feature type="coiled-coil region" evidence="1">
    <location>
        <begin position="51"/>
        <end position="116"/>
    </location>
</feature>
<evidence type="ECO:0000256" key="2">
    <source>
        <dbReference type="SAM" id="MobiDB-lite"/>
    </source>
</evidence>
<dbReference type="InterPro" id="IPR025961">
    <property type="entry name" value="Metal_resist"/>
</dbReference>
<reference evidence="5" key="1">
    <citation type="submission" date="2011-05" db="EMBL/GenBank/DDBJ databases">
        <title>Complete sequence of Desulfotomaculum ruminis DSM 2154.</title>
        <authorList>
            <person name="Lucas S."/>
            <person name="Copeland A."/>
            <person name="Lapidus A."/>
            <person name="Cheng J.-F."/>
            <person name="Goodwin L."/>
            <person name="Pitluck S."/>
            <person name="Lu M."/>
            <person name="Detter J.C."/>
            <person name="Han C."/>
            <person name="Tapia R."/>
            <person name="Land M."/>
            <person name="Hauser L."/>
            <person name="Kyrpides N."/>
            <person name="Ivanova N."/>
            <person name="Mikhailova N."/>
            <person name="Pagani I."/>
            <person name="Stams A.J.M."/>
            <person name="Plugge C.M."/>
            <person name="Muyzer G."/>
            <person name="Kuever J."/>
            <person name="Parshina S.N."/>
            <person name="Ivanova A.E."/>
            <person name="Nazina T.N."/>
            <person name="Brambilla E."/>
            <person name="Spring S."/>
            <person name="Klenk H.-P."/>
            <person name="Woyke T."/>
        </authorList>
    </citation>
    <scope>NUCLEOTIDE SEQUENCE [LARGE SCALE GENOMIC DNA]</scope>
    <source>
        <strain evidence="5">ATCC 23193 / DSM 2154 / NCIB 8452 / DL</strain>
    </source>
</reference>
<feature type="signal peptide" evidence="3">
    <location>
        <begin position="1"/>
        <end position="24"/>
    </location>
</feature>
<keyword evidence="5" id="KW-1185">Reference proteome</keyword>
<keyword evidence="1" id="KW-0175">Coiled coil</keyword>
<name>F6DKL6_DESRL</name>
<protein>
    <submittedName>
        <fullName evidence="4">P pilus assembly/Cpx signaling pathway periplasmic inhibitor/zinc-resistance associated protein</fullName>
    </submittedName>
</protein>